<reference evidence="2 3" key="1">
    <citation type="submission" date="2022-07" db="EMBL/GenBank/DDBJ databases">
        <authorList>
            <person name="Li W.-J."/>
            <person name="Deng Q.-Q."/>
        </authorList>
    </citation>
    <scope>NUCLEOTIDE SEQUENCE [LARGE SCALE GENOMIC DNA]</scope>
    <source>
        <strain evidence="2 3">SYSU M60028</strain>
    </source>
</reference>
<feature type="domain" description="MOSC" evidence="1">
    <location>
        <begin position="31"/>
        <end position="192"/>
    </location>
</feature>
<evidence type="ECO:0000259" key="1">
    <source>
        <dbReference type="PROSITE" id="PS51340"/>
    </source>
</evidence>
<dbReference type="Proteomes" id="UP001205890">
    <property type="component" value="Unassembled WGS sequence"/>
</dbReference>
<sequence>MSRSFGITPARRIPATLAGLFVADGDGFVTRPVDEAELDLEGFVLPGIAIERHRGHARAADARTPWYRRGEPIRNSRQVSIVSTAELATIARGLDVPAVRPEWLGANMVIDGVENLSMLARGSRLFFAGGAVLAVEELNTPCRNPGRAIAKQYPDRAGLDLAFVKAAARLRGLVAWVERAGTVRAGDAVEVRVPEQWVY</sequence>
<dbReference type="Gene3D" id="2.40.33.20">
    <property type="entry name" value="PK beta-barrel domain-like"/>
    <property type="match status" value="1"/>
</dbReference>
<accession>A0ABT1LFL6</accession>
<dbReference type="EMBL" id="JANCLU010000019">
    <property type="protein sequence ID" value="MCP8940234.1"/>
    <property type="molecule type" value="Genomic_DNA"/>
</dbReference>
<dbReference type="PROSITE" id="PS51340">
    <property type="entry name" value="MOSC"/>
    <property type="match status" value="1"/>
</dbReference>
<dbReference type="InterPro" id="IPR052716">
    <property type="entry name" value="MOSC_domain"/>
</dbReference>
<keyword evidence="3" id="KW-1185">Reference proteome</keyword>
<name>A0ABT1LFL6_9HYPH</name>
<dbReference type="SUPFAM" id="SSF50800">
    <property type="entry name" value="PK beta-barrel domain-like"/>
    <property type="match status" value="1"/>
</dbReference>
<proteinExistence type="predicted"/>
<dbReference type="InterPro" id="IPR011037">
    <property type="entry name" value="Pyrv_Knase-like_insert_dom_sf"/>
</dbReference>
<gene>
    <name evidence="2" type="ORF">NK718_17045</name>
</gene>
<dbReference type="PANTHER" id="PTHR36930:SF1">
    <property type="entry name" value="MOSC DOMAIN-CONTAINING PROTEIN"/>
    <property type="match status" value="1"/>
</dbReference>
<organism evidence="2 3">
    <name type="scientific">Alsobacter ponti</name>
    <dbReference type="NCBI Taxonomy" id="2962936"/>
    <lineage>
        <taxon>Bacteria</taxon>
        <taxon>Pseudomonadati</taxon>
        <taxon>Pseudomonadota</taxon>
        <taxon>Alphaproteobacteria</taxon>
        <taxon>Hyphomicrobiales</taxon>
        <taxon>Alsobacteraceae</taxon>
        <taxon>Alsobacter</taxon>
    </lineage>
</organism>
<dbReference type="RefSeq" id="WP_254744726.1">
    <property type="nucleotide sequence ID" value="NZ_JANCLU010000019.1"/>
</dbReference>
<dbReference type="Pfam" id="PF03473">
    <property type="entry name" value="MOSC"/>
    <property type="match status" value="1"/>
</dbReference>
<protein>
    <submittedName>
        <fullName evidence="2">MOSC domain-containing protein</fullName>
    </submittedName>
</protein>
<dbReference type="InterPro" id="IPR005302">
    <property type="entry name" value="MoCF_Sase_C"/>
</dbReference>
<dbReference type="PANTHER" id="PTHR36930">
    <property type="entry name" value="METAL-SULFUR CLUSTER BIOSYNTHESIS PROTEINS YUAD-RELATED"/>
    <property type="match status" value="1"/>
</dbReference>
<comment type="caution">
    <text evidence="2">The sequence shown here is derived from an EMBL/GenBank/DDBJ whole genome shotgun (WGS) entry which is preliminary data.</text>
</comment>
<evidence type="ECO:0000313" key="3">
    <source>
        <dbReference type="Proteomes" id="UP001205890"/>
    </source>
</evidence>
<evidence type="ECO:0000313" key="2">
    <source>
        <dbReference type="EMBL" id="MCP8940234.1"/>
    </source>
</evidence>